<keyword evidence="9" id="KW-1185">Reference proteome</keyword>
<evidence type="ECO:0000256" key="5">
    <source>
        <dbReference type="ARBA" id="ARBA00022806"/>
    </source>
</evidence>
<comment type="catalytic activity">
    <reaction evidence="7">
        <text>ATP + H2O = ADP + phosphate + H(+)</text>
        <dbReference type="Rhea" id="RHEA:13065"/>
        <dbReference type="ChEBI" id="CHEBI:15377"/>
        <dbReference type="ChEBI" id="CHEBI:15378"/>
        <dbReference type="ChEBI" id="CHEBI:30616"/>
        <dbReference type="ChEBI" id="CHEBI:43474"/>
        <dbReference type="ChEBI" id="CHEBI:456216"/>
        <dbReference type="EC" id="3.6.4.13"/>
    </reaction>
</comment>
<dbReference type="Proteomes" id="UP000192578">
    <property type="component" value="Unassembled WGS sequence"/>
</dbReference>
<keyword evidence="5" id="KW-0347">Helicase</keyword>
<evidence type="ECO:0000256" key="2">
    <source>
        <dbReference type="ARBA" id="ARBA00022737"/>
    </source>
</evidence>
<proteinExistence type="predicted"/>
<sequence length="857" mass="95790">MARTFDARPPTLLCEDEALLLKEHSRMYFVGMAFLPWRTQLRSGALPLNAHVRPLVTALCGPRRTEMQALLWPHILHGHNSLLIDNPLYSPQAPPEYSNTMDSGYIIPMLLRIAESCGKRHSNHLLSEGPLAVIITTNLEESMAVVQSIRKVEQQLNRPFRVVNVFEQKNEPDFQKKSLQASESCDVLVATMNVVSDLFLTQGRLGSPPINVMKVELVVLRNVDVMIQMSPPIASCSNSTKDRASVESIMIKFGYNSSMNYVFAASSPSQAVRALVGRLENPFFTVITNMLDAVLYEKLPIMVMEANRKLPFAMAAQATFNDRPVGERIVLFVSSDRQAIDLKKMIALNSQFGRNKSKTQYDFQTISEGAPIYEVTSQIRDWWANDSIKDKVKLLVIPDSIGTDFGISDADLAIHLSAPTTIQQFMKRFCCIKSSFQMWERAYVSLAKGSKATVLPKVACRIMVDATWRPILPLLVHIASASPEYSVIPASVINAAQAALQAADFLRMPPCLQQLYIGECMNTESCAARHYQGPKVALTSALSQCKSFQFTILRFLNPAHFLVRLVKYQTMDSQTVQVDRSQKHLDELLANILDELPQPFGELPPTGEVCGMVSRDGNRLLRVQILKEINEDYVHICYVDEGVGLAFAPSDVRHPRFPARVKSTTTFYPLPEEVRHFEKTWTNLVLSGIRPSNLELGWRQTFCGDVYAHMKTFIAEKSVMECQPVFITEDVVFVENFRCWKILNGHRACQLEMKNVLNRYAPYVPNLQHLEKLKKSFVARSAQRGQSATTLLPLYPSSTGKPNIGEGDASACTAQAVGGCGDDKPQKGDTGSPLNEALEEKAFTVPEDLHLAQLKLS</sequence>
<keyword evidence="6" id="KW-0067">ATP-binding</keyword>
<keyword evidence="4" id="KW-0378">Hydrolase</keyword>
<dbReference type="PANTHER" id="PTHR22655:SF2">
    <property type="entry name" value="ATP-DEPENDENT RNA HELICASE TDRD12-RELATED"/>
    <property type="match status" value="1"/>
</dbReference>
<evidence type="ECO:0000256" key="3">
    <source>
        <dbReference type="ARBA" id="ARBA00022741"/>
    </source>
</evidence>
<reference evidence="9" key="1">
    <citation type="submission" date="2017-01" db="EMBL/GenBank/DDBJ databases">
        <title>Comparative genomics of anhydrobiosis in the tardigrade Hypsibius dujardini.</title>
        <authorList>
            <person name="Yoshida Y."/>
            <person name="Koutsovoulos G."/>
            <person name="Laetsch D."/>
            <person name="Stevens L."/>
            <person name="Kumar S."/>
            <person name="Horikawa D."/>
            <person name="Ishino K."/>
            <person name="Komine S."/>
            <person name="Tomita M."/>
            <person name="Blaxter M."/>
            <person name="Arakawa K."/>
        </authorList>
    </citation>
    <scope>NUCLEOTIDE SEQUENCE [LARGE SCALE GENOMIC DNA]</scope>
    <source>
        <strain evidence="9">Z151</strain>
    </source>
</reference>
<evidence type="ECO:0000313" key="9">
    <source>
        <dbReference type="Proteomes" id="UP000192578"/>
    </source>
</evidence>
<evidence type="ECO:0000256" key="7">
    <source>
        <dbReference type="ARBA" id="ARBA00047984"/>
    </source>
</evidence>
<comment type="caution">
    <text evidence="8">The sequence shown here is derived from an EMBL/GenBank/DDBJ whole genome shotgun (WGS) entry which is preliminary data.</text>
</comment>
<dbReference type="Gene3D" id="3.40.50.300">
    <property type="entry name" value="P-loop containing nucleotide triphosphate hydrolases"/>
    <property type="match status" value="1"/>
</dbReference>
<dbReference type="GO" id="GO:0003724">
    <property type="term" value="F:RNA helicase activity"/>
    <property type="evidence" value="ECO:0007669"/>
    <property type="project" value="UniProtKB-EC"/>
</dbReference>
<dbReference type="EMBL" id="MTYJ01000090">
    <property type="protein sequence ID" value="OQV15363.1"/>
    <property type="molecule type" value="Genomic_DNA"/>
</dbReference>
<dbReference type="GO" id="GO:0016787">
    <property type="term" value="F:hydrolase activity"/>
    <property type="evidence" value="ECO:0007669"/>
    <property type="project" value="UniProtKB-KW"/>
</dbReference>
<organism evidence="8 9">
    <name type="scientific">Hypsibius exemplaris</name>
    <name type="common">Freshwater tardigrade</name>
    <dbReference type="NCBI Taxonomy" id="2072580"/>
    <lineage>
        <taxon>Eukaryota</taxon>
        <taxon>Metazoa</taxon>
        <taxon>Ecdysozoa</taxon>
        <taxon>Tardigrada</taxon>
        <taxon>Eutardigrada</taxon>
        <taxon>Parachela</taxon>
        <taxon>Hypsibioidea</taxon>
        <taxon>Hypsibiidae</taxon>
        <taxon>Hypsibius</taxon>
    </lineage>
</organism>
<dbReference type="PANTHER" id="PTHR22655">
    <property type="entry name" value="ATP-DEPENDENT RNA HELICASE TDRD12-RELATED"/>
    <property type="match status" value="1"/>
</dbReference>
<gene>
    <name evidence="8" type="ORF">BV898_10469</name>
</gene>
<dbReference type="InterPro" id="IPR027417">
    <property type="entry name" value="P-loop_NTPase"/>
</dbReference>
<dbReference type="GO" id="GO:0042078">
    <property type="term" value="P:germ-line stem cell division"/>
    <property type="evidence" value="ECO:0007669"/>
    <property type="project" value="TreeGrafter"/>
</dbReference>
<keyword evidence="3" id="KW-0547">Nucleotide-binding</keyword>
<dbReference type="AlphaFoldDB" id="A0A1W0WJR2"/>
<evidence type="ECO:0000256" key="4">
    <source>
        <dbReference type="ARBA" id="ARBA00022801"/>
    </source>
</evidence>
<dbReference type="GO" id="GO:0005524">
    <property type="term" value="F:ATP binding"/>
    <property type="evidence" value="ECO:0007669"/>
    <property type="project" value="UniProtKB-KW"/>
</dbReference>
<dbReference type="OrthoDB" id="10053149at2759"/>
<keyword evidence="2" id="KW-0677">Repeat</keyword>
<evidence type="ECO:0000256" key="1">
    <source>
        <dbReference type="ARBA" id="ARBA00012552"/>
    </source>
</evidence>
<protein>
    <recommendedName>
        <fullName evidence="1">RNA helicase</fullName>
        <ecNumber evidence="1">3.6.4.13</ecNumber>
    </recommendedName>
</protein>
<accession>A0A1W0WJR2</accession>
<dbReference type="EC" id="3.6.4.13" evidence="1"/>
<evidence type="ECO:0000256" key="6">
    <source>
        <dbReference type="ARBA" id="ARBA00022840"/>
    </source>
</evidence>
<evidence type="ECO:0000313" key="8">
    <source>
        <dbReference type="EMBL" id="OQV15363.1"/>
    </source>
</evidence>
<name>A0A1W0WJR2_HYPEX</name>